<dbReference type="Gene3D" id="3.30.300.30">
    <property type="match status" value="1"/>
</dbReference>
<dbReference type="SUPFAM" id="SSF56801">
    <property type="entry name" value="Acetyl-CoA synthetase-like"/>
    <property type="match status" value="2"/>
</dbReference>
<name>A0A6V8QZD0_TRIAP</name>
<dbReference type="SUPFAM" id="SSF52777">
    <property type="entry name" value="CoA-dependent acyltransferases"/>
    <property type="match status" value="2"/>
</dbReference>
<dbReference type="OrthoDB" id="4889564at2759"/>
<comment type="caution">
    <text evidence="5">The sequence shown here is derived from an EMBL/GenBank/DDBJ whole genome shotgun (WGS) entry which is preliminary data.</text>
</comment>
<dbReference type="InterPro" id="IPR009081">
    <property type="entry name" value="PP-bd_ACP"/>
</dbReference>
<dbReference type="PROSITE" id="PS00455">
    <property type="entry name" value="AMP_BINDING"/>
    <property type="match status" value="1"/>
</dbReference>
<reference evidence="5 6" key="1">
    <citation type="submission" date="2020-07" db="EMBL/GenBank/DDBJ databases">
        <title>Trichoderma asperellum IC-1 whole genome shotgun sequence.</title>
        <authorList>
            <person name="Kanamasa S."/>
            <person name="Takahashi H."/>
        </authorList>
    </citation>
    <scope>NUCLEOTIDE SEQUENCE [LARGE SCALE GENOMIC DNA]</scope>
    <source>
        <strain evidence="5 6">IC-1</strain>
    </source>
</reference>
<dbReference type="PROSITE" id="PS00012">
    <property type="entry name" value="PHOSPHOPANTETHEINE"/>
    <property type="match status" value="1"/>
</dbReference>
<evidence type="ECO:0000259" key="4">
    <source>
        <dbReference type="PROSITE" id="PS50075"/>
    </source>
</evidence>
<dbReference type="InterPro" id="IPR006162">
    <property type="entry name" value="Ppantetheine_attach_site"/>
</dbReference>
<evidence type="ECO:0000256" key="2">
    <source>
        <dbReference type="ARBA" id="ARBA00022553"/>
    </source>
</evidence>
<dbReference type="InterPro" id="IPR036736">
    <property type="entry name" value="ACP-like_sf"/>
</dbReference>
<dbReference type="Gene3D" id="3.40.50.12780">
    <property type="entry name" value="N-terminal domain of ligase-like"/>
    <property type="match status" value="2"/>
</dbReference>
<dbReference type="GO" id="GO:0043041">
    <property type="term" value="P:amino acid activation for nonribosomal peptide biosynthetic process"/>
    <property type="evidence" value="ECO:0007669"/>
    <property type="project" value="TreeGrafter"/>
</dbReference>
<dbReference type="Gene3D" id="1.10.1200.10">
    <property type="entry name" value="ACP-like"/>
    <property type="match status" value="1"/>
</dbReference>
<evidence type="ECO:0000256" key="1">
    <source>
        <dbReference type="ARBA" id="ARBA00022450"/>
    </source>
</evidence>
<dbReference type="GO" id="GO:0016874">
    <property type="term" value="F:ligase activity"/>
    <property type="evidence" value="ECO:0007669"/>
    <property type="project" value="UniProtKB-KW"/>
</dbReference>
<dbReference type="GO" id="GO:0044550">
    <property type="term" value="P:secondary metabolite biosynthetic process"/>
    <property type="evidence" value="ECO:0007669"/>
    <property type="project" value="TreeGrafter"/>
</dbReference>
<keyword evidence="2" id="KW-0597">Phosphoprotein</keyword>
<dbReference type="FunFam" id="3.30.300.30:FF:000015">
    <property type="entry name" value="Nonribosomal peptide synthase SidD"/>
    <property type="match status" value="1"/>
</dbReference>
<dbReference type="Pfam" id="PF00501">
    <property type="entry name" value="AMP-binding"/>
    <property type="match status" value="1"/>
</dbReference>
<keyword evidence="1" id="KW-0596">Phosphopantetheine</keyword>
<dbReference type="PANTHER" id="PTHR45527">
    <property type="entry name" value="NONRIBOSOMAL PEPTIDE SYNTHETASE"/>
    <property type="match status" value="1"/>
</dbReference>
<organism evidence="5 6">
    <name type="scientific">Trichoderma asperellum</name>
    <name type="common">Filamentous fungus</name>
    <dbReference type="NCBI Taxonomy" id="101201"/>
    <lineage>
        <taxon>Eukaryota</taxon>
        <taxon>Fungi</taxon>
        <taxon>Dikarya</taxon>
        <taxon>Ascomycota</taxon>
        <taxon>Pezizomycotina</taxon>
        <taxon>Sordariomycetes</taxon>
        <taxon>Hypocreomycetidae</taxon>
        <taxon>Hypocreales</taxon>
        <taxon>Hypocreaceae</taxon>
        <taxon>Trichoderma</taxon>
    </lineage>
</organism>
<dbReference type="EMBL" id="BLZH01000008">
    <property type="protein sequence ID" value="GFP57382.1"/>
    <property type="molecule type" value="Genomic_DNA"/>
</dbReference>
<dbReference type="SUPFAM" id="SSF47336">
    <property type="entry name" value="ACP-like"/>
    <property type="match status" value="1"/>
</dbReference>
<evidence type="ECO:0000313" key="6">
    <source>
        <dbReference type="Proteomes" id="UP000517252"/>
    </source>
</evidence>
<dbReference type="Pfam" id="PF00550">
    <property type="entry name" value="PP-binding"/>
    <property type="match status" value="1"/>
</dbReference>
<dbReference type="GO" id="GO:0031177">
    <property type="term" value="F:phosphopantetheine binding"/>
    <property type="evidence" value="ECO:0007669"/>
    <property type="project" value="TreeGrafter"/>
</dbReference>
<dbReference type="InterPro" id="IPR000873">
    <property type="entry name" value="AMP-dep_synth/lig_dom"/>
</dbReference>
<feature type="domain" description="Carrier" evidence="4">
    <location>
        <begin position="208"/>
        <end position="284"/>
    </location>
</feature>
<protein>
    <submittedName>
        <fullName evidence="5">Nonribosomal peptide synthetase lcsA</fullName>
    </submittedName>
</protein>
<proteinExistence type="predicted"/>
<evidence type="ECO:0000256" key="3">
    <source>
        <dbReference type="ARBA" id="ARBA00022598"/>
    </source>
</evidence>
<dbReference type="InterPro" id="IPR023213">
    <property type="entry name" value="CAT-like_dom_sf"/>
</dbReference>
<dbReference type="PANTHER" id="PTHR45527:SF1">
    <property type="entry name" value="FATTY ACID SYNTHASE"/>
    <property type="match status" value="1"/>
</dbReference>
<dbReference type="PROSITE" id="PS50075">
    <property type="entry name" value="CARRIER"/>
    <property type="match status" value="1"/>
</dbReference>
<sequence length="1069" mass="117745">MSLIYGLGPTLLREYLADPVKTASSTLTSLPSWAPRASSTNWNRFYKTGDLGFYDSDGNIHILGRKDSQVKIRGLRVELGEVEHHIRSSLESIRQTAVDVFQTETVTNLVCYLCFSDVTKAPGPTTGSEGEDIFLSMTETLQHELNIVVNKLHALLPNYMVPTYFIPCSYMPLITSGKLDKAKLRKLMRTLSQEDLESYSLTDANKRAPDTEMEVRLQHLWAEILQIPAQSIGKDDSFLRVGGDSIAAIRLVSMARESGVTLTVAGIFEDPCLSSMAAIASIADGEDELSAHIPAYSLLDNDTQHLIQTPSIYEICNLKEGQEIEDAYPTTKLQEGLMALSAKQPGSYIAKHLYRLPKHVDVSRFKDAWRITVDTCSILRTRIVLTGASATQVIVSGDFEWDSVQNQDVHAYLQSIQDMKMGYGSRLSRYALIHNTDGNNYFTWSAHHVVFDGLSVQNIINILMKAYHNVNIPEAPAYSRFIKYTLGLDAEAAASYWREQLQSARKATFPTSSRISNQPDATRVFERSIKLPVIVSSGITFATIARAAWALILARYSDTDDITFGTTISGRQAPVPGVMDMVGPIIATVPVRIRVNQAQATSDFLHAVQKQALEMVSYEQFGLQSIAKLSKDARDACDFTSLLVIQPMKHVSGSGSAESILVEADGKLKEAAESMQNYFSYPLITQAHIYEDHINIMLIYDSMVLTEIQIEALSYQLGHAMHQLAAAASKDTLDSISLSSSWDLEHAVSMNGNNTEVIDACVHNLIERQAKIRPNAPAISAWDAELTYSQLDSAANRLANYIINVYNVLPGDLIHVCFEKSAWHFIAILAINKAGAAWVPLDSSHPEQRLRQVIGQTDAKLILTSAGKTNVFSALIDHVLEVTPSLDQKLATAVGSDAPQVDITPSNAAYVLFTSGSTGTPKGLVMEHKSVCTSQTAISERLGLTSEVRILQFAAFVFDLSIGEIIAPLISGACIYVPSEDTRMNSITKFIRDQRINWAFLTPSFVRTLKPEDVSTLELLLLAGEAVPKEILNTWFGKLRLINGWGPAETCARLLEDIAGLLILKTPLS</sequence>
<dbReference type="CDD" id="cd19545">
    <property type="entry name" value="FUM14_C_NRPS-like"/>
    <property type="match status" value="1"/>
</dbReference>
<dbReference type="GO" id="GO:0005737">
    <property type="term" value="C:cytoplasm"/>
    <property type="evidence" value="ECO:0007669"/>
    <property type="project" value="TreeGrafter"/>
</dbReference>
<dbReference type="Proteomes" id="UP000517252">
    <property type="component" value="Unassembled WGS sequence"/>
</dbReference>
<dbReference type="FunFam" id="1.10.1200.10:FF:000005">
    <property type="entry name" value="Nonribosomal peptide synthetase 1"/>
    <property type="match status" value="1"/>
</dbReference>
<dbReference type="AlphaFoldDB" id="A0A6V8QZD0"/>
<dbReference type="InterPro" id="IPR001242">
    <property type="entry name" value="Condensation_dom"/>
</dbReference>
<accession>A0A6V8QZD0</accession>
<dbReference type="Gene3D" id="3.30.559.10">
    <property type="entry name" value="Chloramphenicol acetyltransferase-like domain"/>
    <property type="match status" value="1"/>
</dbReference>
<gene>
    <name evidence="5" type="ORF">TASIC1_0008022300</name>
</gene>
<dbReference type="Pfam" id="PF00668">
    <property type="entry name" value="Condensation"/>
    <property type="match status" value="1"/>
</dbReference>
<dbReference type="Gene3D" id="3.30.559.30">
    <property type="entry name" value="Nonribosomal peptide synthetase, condensation domain"/>
    <property type="match status" value="1"/>
</dbReference>
<evidence type="ECO:0000313" key="5">
    <source>
        <dbReference type="EMBL" id="GFP57382.1"/>
    </source>
</evidence>
<dbReference type="InterPro" id="IPR045851">
    <property type="entry name" value="AMP-bd_C_sf"/>
</dbReference>
<dbReference type="InterPro" id="IPR020845">
    <property type="entry name" value="AMP-binding_CS"/>
</dbReference>
<keyword evidence="3" id="KW-0436">Ligase</keyword>
<dbReference type="InterPro" id="IPR042099">
    <property type="entry name" value="ANL_N_sf"/>
</dbReference>